<reference evidence="3" key="1">
    <citation type="submission" date="2022-11" db="UniProtKB">
        <authorList>
            <consortium name="WormBaseParasite"/>
        </authorList>
    </citation>
    <scope>IDENTIFICATION</scope>
</reference>
<evidence type="ECO:0000313" key="2">
    <source>
        <dbReference type="Proteomes" id="UP000887565"/>
    </source>
</evidence>
<evidence type="ECO:0000313" key="3">
    <source>
        <dbReference type="WBParaSite" id="nRc.2.0.1.t30837-RA"/>
    </source>
</evidence>
<protein>
    <submittedName>
        <fullName evidence="3">Uncharacterized protein</fullName>
    </submittedName>
</protein>
<accession>A0A915JYS9</accession>
<feature type="transmembrane region" description="Helical" evidence="1">
    <location>
        <begin position="32"/>
        <end position="54"/>
    </location>
</feature>
<evidence type="ECO:0000256" key="1">
    <source>
        <dbReference type="SAM" id="Phobius"/>
    </source>
</evidence>
<sequence>SPEGPSADIQKCLIFLQFSHLKHVYHLHDSSLWLKLSVGTAAAALIGFLIYRLVRKPRNV</sequence>
<dbReference type="WBParaSite" id="nRc.2.0.1.t30837-RA">
    <property type="protein sequence ID" value="nRc.2.0.1.t30837-RA"/>
    <property type="gene ID" value="nRc.2.0.1.g30837"/>
</dbReference>
<organism evidence="2 3">
    <name type="scientific">Romanomermis culicivorax</name>
    <name type="common">Nematode worm</name>
    <dbReference type="NCBI Taxonomy" id="13658"/>
    <lineage>
        <taxon>Eukaryota</taxon>
        <taxon>Metazoa</taxon>
        <taxon>Ecdysozoa</taxon>
        <taxon>Nematoda</taxon>
        <taxon>Enoplea</taxon>
        <taxon>Dorylaimia</taxon>
        <taxon>Mermithida</taxon>
        <taxon>Mermithoidea</taxon>
        <taxon>Mermithidae</taxon>
        <taxon>Romanomermis</taxon>
    </lineage>
</organism>
<dbReference type="Proteomes" id="UP000887565">
    <property type="component" value="Unplaced"/>
</dbReference>
<keyword evidence="1" id="KW-0472">Membrane</keyword>
<keyword evidence="1" id="KW-0812">Transmembrane</keyword>
<proteinExistence type="predicted"/>
<dbReference type="AlphaFoldDB" id="A0A915JYS9"/>
<keyword evidence="1" id="KW-1133">Transmembrane helix</keyword>
<keyword evidence="2" id="KW-1185">Reference proteome</keyword>
<name>A0A915JYS9_ROMCU</name>